<proteinExistence type="predicted"/>
<accession>A0ABW2Q104</accession>
<comment type="caution">
    <text evidence="1">The sequence shown here is derived from an EMBL/GenBank/DDBJ whole genome shotgun (WGS) entry which is preliminary data.</text>
</comment>
<reference evidence="2" key="1">
    <citation type="journal article" date="2019" name="Int. J. Syst. Evol. Microbiol.">
        <title>The Global Catalogue of Microorganisms (GCM) 10K type strain sequencing project: providing services to taxonomists for standard genome sequencing and annotation.</title>
        <authorList>
            <consortium name="The Broad Institute Genomics Platform"/>
            <consortium name="The Broad Institute Genome Sequencing Center for Infectious Disease"/>
            <person name="Wu L."/>
            <person name="Ma J."/>
        </authorList>
    </citation>
    <scope>NUCLEOTIDE SEQUENCE [LARGE SCALE GENOMIC DNA]</scope>
    <source>
        <strain evidence="2">CGMCC 1.16305</strain>
    </source>
</reference>
<keyword evidence="2" id="KW-1185">Reference proteome</keyword>
<sequence length="276" mass="32684">MISVTFKSRHEAVSLNTHIAEVIKEPLHFQIHKETLTIGLEDEPLSVDFRTKFIGIFVDFIIDTYEEKWLLDIISSTFYFKDKHDQEEILEIVQAIFDGEKTDLPRLDILPSRRNVIKEAVRDIFEDRTSLSFQSVIRFRLNKYRTCLQKYVELAIDEYKLQQEYQAFIDKLRRIVKAYRPLHHTIYVIDDHPFKLFDKNHNYIKNVHSIRSFYPLLKQWGIEAEPSILLTLIGLAPKNIFVYTDRPDNGMMQTLQNVFEERVTFLPKSTAVTINK</sequence>
<gene>
    <name evidence="1" type="ORF">ACFQRG_12060</name>
</gene>
<organism evidence="1 2">
    <name type="scientific">Scopulibacillus cellulosilyticus</name>
    <dbReference type="NCBI Taxonomy" id="2665665"/>
    <lineage>
        <taxon>Bacteria</taxon>
        <taxon>Bacillati</taxon>
        <taxon>Bacillota</taxon>
        <taxon>Bacilli</taxon>
        <taxon>Bacillales</taxon>
        <taxon>Sporolactobacillaceae</taxon>
        <taxon>Scopulibacillus</taxon>
    </lineage>
</organism>
<name>A0ABW2Q104_9BACL</name>
<evidence type="ECO:0000313" key="1">
    <source>
        <dbReference type="EMBL" id="MFC7393690.1"/>
    </source>
</evidence>
<dbReference type="RefSeq" id="WP_380966237.1">
    <property type="nucleotide sequence ID" value="NZ_JBHTCO010000014.1"/>
</dbReference>
<evidence type="ECO:0000313" key="2">
    <source>
        <dbReference type="Proteomes" id="UP001596505"/>
    </source>
</evidence>
<protein>
    <submittedName>
        <fullName evidence="1">Sporulation protein YtxC</fullName>
    </submittedName>
</protein>
<dbReference type="EMBL" id="JBHTCO010000014">
    <property type="protein sequence ID" value="MFC7393690.1"/>
    <property type="molecule type" value="Genomic_DNA"/>
</dbReference>
<dbReference type="InterPro" id="IPR014199">
    <property type="entry name" value="Spore_YtxC"/>
</dbReference>
<dbReference type="Pfam" id="PF08812">
    <property type="entry name" value="YtxC"/>
    <property type="match status" value="1"/>
</dbReference>
<dbReference type="Proteomes" id="UP001596505">
    <property type="component" value="Unassembled WGS sequence"/>
</dbReference>